<dbReference type="Proteomes" id="UP000197138">
    <property type="component" value="Unassembled WGS sequence"/>
</dbReference>
<feature type="region of interest" description="Disordered" evidence="1">
    <location>
        <begin position="1"/>
        <end position="30"/>
    </location>
</feature>
<feature type="compositionally biased region" description="Low complexity" evidence="1">
    <location>
        <begin position="202"/>
        <end position="216"/>
    </location>
</feature>
<accession>A0A218XWG5</accession>
<organism evidence="2 3">
    <name type="scientific">Punica granatum</name>
    <name type="common">Pomegranate</name>
    <dbReference type="NCBI Taxonomy" id="22663"/>
    <lineage>
        <taxon>Eukaryota</taxon>
        <taxon>Viridiplantae</taxon>
        <taxon>Streptophyta</taxon>
        <taxon>Embryophyta</taxon>
        <taxon>Tracheophyta</taxon>
        <taxon>Spermatophyta</taxon>
        <taxon>Magnoliopsida</taxon>
        <taxon>eudicotyledons</taxon>
        <taxon>Gunneridae</taxon>
        <taxon>Pentapetalae</taxon>
        <taxon>rosids</taxon>
        <taxon>malvids</taxon>
        <taxon>Myrtales</taxon>
        <taxon>Lythraceae</taxon>
        <taxon>Punica</taxon>
    </lineage>
</organism>
<dbReference type="AlphaFoldDB" id="A0A218XWG5"/>
<feature type="compositionally biased region" description="Low complexity" evidence="1">
    <location>
        <begin position="153"/>
        <end position="177"/>
    </location>
</feature>
<sequence length="268" mass="29217">MIRDDDRARRSPRATSTTKTGALPFNVRTETTSEVIHPRWAFSKRHTLGHPQLKFTPTRPQQVTYTGTSSVEVPTKVSQAARTTADSVSPSHGIRRHSSPGAQVRHYKTPAPREQAIVPRGERATALGEAKSNRPAWRTSNLPRQSKEQPPLAEQRATAPAEQQATAPAEQQATAPAVRSASNRATNKCLRGKADSPQINKQSPQQQGQLPANQQAITAASRPTSNRAIPTSKSCSRFNSNAGLRKTNTRGVYGYRVYPEPVGTYPNG</sequence>
<evidence type="ECO:0000313" key="3">
    <source>
        <dbReference type="Proteomes" id="UP000197138"/>
    </source>
</evidence>
<feature type="region of interest" description="Disordered" evidence="1">
    <location>
        <begin position="65"/>
        <end position="245"/>
    </location>
</feature>
<evidence type="ECO:0000313" key="2">
    <source>
        <dbReference type="EMBL" id="OWM89170.1"/>
    </source>
</evidence>
<dbReference type="EMBL" id="MTKT01000673">
    <property type="protein sequence ID" value="OWM89170.1"/>
    <property type="molecule type" value="Genomic_DNA"/>
</dbReference>
<comment type="caution">
    <text evidence="2">The sequence shown here is derived from an EMBL/GenBank/DDBJ whole genome shotgun (WGS) entry which is preliminary data.</text>
</comment>
<feature type="compositionally biased region" description="Polar residues" evidence="1">
    <location>
        <begin position="65"/>
        <end position="90"/>
    </location>
</feature>
<feature type="compositionally biased region" description="Polar residues" evidence="1">
    <location>
        <begin position="217"/>
        <end position="242"/>
    </location>
</feature>
<protein>
    <submittedName>
        <fullName evidence="2">Uncharacterized protein</fullName>
    </submittedName>
</protein>
<reference evidence="3" key="1">
    <citation type="journal article" date="2017" name="Plant J.">
        <title>The pomegranate (Punica granatum L.) genome and the genomics of punicalagin biosynthesis.</title>
        <authorList>
            <person name="Qin G."/>
            <person name="Xu C."/>
            <person name="Ming R."/>
            <person name="Tang H."/>
            <person name="Guyot R."/>
            <person name="Kramer E.M."/>
            <person name="Hu Y."/>
            <person name="Yi X."/>
            <person name="Qi Y."/>
            <person name="Xu X."/>
            <person name="Gao Z."/>
            <person name="Pan H."/>
            <person name="Jian J."/>
            <person name="Tian Y."/>
            <person name="Yue Z."/>
            <person name="Xu Y."/>
        </authorList>
    </citation>
    <scope>NUCLEOTIDE SEQUENCE [LARGE SCALE GENOMIC DNA]</scope>
    <source>
        <strain evidence="3">cv. Dabenzi</strain>
    </source>
</reference>
<name>A0A218XWG5_PUNGR</name>
<proteinExistence type="predicted"/>
<gene>
    <name evidence="2" type="ORF">CDL15_Pgr023668</name>
</gene>
<evidence type="ECO:0000256" key="1">
    <source>
        <dbReference type="SAM" id="MobiDB-lite"/>
    </source>
</evidence>